<keyword evidence="2" id="KW-1185">Reference proteome</keyword>
<proteinExistence type="predicted"/>
<protein>
    <submittedName>
        <fullName evidence="1">Uncharacterized protein</fullName>
    </submittedName>
</protein>
<dbReference type="AlphaFoldDB" id="A0A444Y4N9"/>
<accession>A0A444Y4N9</accession>
<dbReference type="EMBL" id="SDMP01000018">
    <property type="protein sequence ID" value="RYQ96878.1"/>
    <property type="molecule type" value="Genomic_DNA"/>
</dbReference>
<dbReference type="Proteomes" id="UP000289738">
    <property type="component" value="Chromosome B08"/>
</dbReference>
<name>A0A444Y4N9_ARAHY</name>
<reference evidence="1 2" key="1">
    <citation type="submission" date="2019-01" db="EMBL/GenBank/DDBJ databases">
        <title>Sequencing of cultivated peanut Arachis hypogaea provides insights into genome evolution and oil improvement.</title>
        <authorList>
            <person name="Chen X."/>
        </authorList>
    </citation>
    <scope>NUCLEOTIDE SEQUENCE [LARGE SCALE GENOMIC DNA]</scope>
    <source>
        <strain evidence="2">cv. Fuhuasheng</strain>
        <tissue evidence="1">Leaves</tissue>
    </source>
</reference>
<comment type="caution">
    <text evidence="1">The sequence shown here is derived from an EMBL/GenBank/DDBJ whole genome shotgun (WGS) entry which is preliminary data.</text>
</comment>
<sequence>MFDGFVQFQTKYVTNEACMQEIFSMYIETRSQISFIELYIEFEQSEADQNIELEDYNSDSKEKFESNYEVVDPGEDEDQADSTMETNVMEVANALANQHPFEEPTFMCSLDLEVTHAPEFSQYINTEKLFTVVDGEFTVGMKFSLREAVIKAMKDYTIRRSVDYRVYESEPMRFYAKCTQYGVDRDWLIRVRKMCKKYCWEIKRYNGSYTCTRATISQDHSKLNFNTIAEAINPLFKAPYLQKLIVNIGYLWTVRRQNKVFKVREMSNKVEYQLDWQVYVHDVYKMDQVRRVYKVRFRPLVNPTTRPIYHGPRLIGNPFLRRVAKGRSRWTLGCCVVQVDVSNAVPRATTIVDVVNVVVQVQVQPPNRSTRDALHNDLYKCARHADLQLNCMILGKLRSNDRNF</sequence>
<gene>
    <name evidence="1" type="ORF">Ahy_B08g092788</name>
</gene>
<evidence type="ECO:0000313" key="2">
    <source>
        <dbReference type="Proteomes" id="UP000289738"/>
    </source>
</evidence>
<organism evidence="1 2">
    <name type="scientific">Arachis hypogaea</name>
    <name type="common">Peanut</name>
    <dbReference type="NCBI Taxonomy" id="3818"/>
    <lineage>
        <taxon>Eukaryota</taxon>
        <taxon>Viridiplantae</taxon>
        <taxon>Streptophyta</taxon>
        <taxon>Embryophyta</taxon>
        <taxon>Tracheophyta</taxon>
        <taxon>Spermatophyta</taxon>
        <taxon>Magnoliopsida</taxon>
        <taxon>eudicotyledons</taxon>
        <taxon>Gunneridae</taxon>
        <taxon>Pentapetalae</taxon>
        <taxon>rosids</taxon>
        <taxon>fabids</taxon>
        <taxon>Fabales</taxon>
        <taxon>Fabaceae</taxon>
        <taxon>Papilionoideae</taxon>
        <taxon>50 kb inversion clade</taxon>
        <taxon>dalbergioids sensu lato</taxon>
        <taxon>Dalbergieae</taxon>
        <taxon>Pterocarpus clade</taxon>
        <taxon>Arachis</taxon>
    </lineage>
</organism>
<evidence type="ECO:0000313" key="1">
    <source>
        <dbReference type="EMBL" id="RYQ96878.1"/>
    </source>
</evidence>